<dbReference type="PANTHER" id="PTHR33659">
    <property type="entry name" value="PROTEIN, PUTATIVE-RELATED-RELATED"/>
    <property type="match status" value="1"/>
</dbReference>
<organism evidence="2 3">
    <name type="scientific">Datura stramonium</name>
    <name type="common">Jimsonweed</name>
    <name type="synonym">Common thornapple</name>
    <dbReference type="NCBI Taxonomy" id="4076"/>
    <lineage>
        <taxon>Eukaryota</taxon>
        <taxon>Viridiplantae</taxon>
        <taxon>Streptophyta</taxon>
        <taxon>Embryophyta</taxon>
        <taxon>Tracheophyta</taxon>
        <taxon>Spermatophyta</taxon>
        <taxon>Magnoliopsida</taxon>
        <taxon>eudicotyledons</taxon>
        <taxon>Gunneridae</taxon>
        <taxon>Pentapetalae</taxon>
        <taxon>asterids</taxon>
        <taxon>lamiids</taxon>
        <taxon>Solanales</taxon>
        <taxon>Solanaceae</taxon>
        <taxon>Solanoideae</taxon>
        <taxon>Datureae</taxon>
        <taxon>Datura</taxon>
    </lineage>
</organism>
<keyword evidence="3" id="KW-1185">Reference proteome</keyword>
<dbReference type="PANTHER" id="PTHR33659:SF11">
    <property type="entry name" value="TRANSMEMBRANE PROTEIN"/>
    <property type="match status" value="1"/>
</dbReference>
<keyword evidence="1" id="KW-0812">Transmembrane</keyword>
<accession>A0ABS8WL14</accession>
<keyword evidence="1" id="KW-0472">Membrane</keyword>
<dbReference type="Proteomes" id="UP000823775">
    <property type="component" value="Unassembled WGS sequence"/>
</dbReference>
<comment type="caution">
    <text evidence="2">The sequence shown here is derived from an EMBL/GenBank/DDBJ whole genome shotgun (WGS) entry which is preliminary data.</text>
</comment>
<evidence type="ECO:0000313" key="3">
    <source>
        <dbReference type="Proteomes" id="UP000823775"/>
    </source>
</evidence>
<feature type="transmembrane region" description="Helical" evidence="1">
    <location>
        <begin position="221"/>
        <end position="242"/>
    </location>
</feature>
<evidence type="ECO:0000313" key="2">
    <source>
        <dbReference type="EMBL" id="MCE3050636.1"/>
    </source>
</evidence>
<sequence>MRETRTSLQECLGEKQALNIESTIGNFNSTSQRLCFPENEYHLNVLDSNEFPINFDEPLLEGYSIQPPAVPSLVPPNDFFAGINDWNQELELDNFNCASQRLYFSNDGHHFSTFNNLSDNGHHFNVFDANGFPINFNEPLQEGYSPQPPAVPSLAPPDDFFTGLDNWNQEPELNNFNGDHNVSISIIVKAFILAVFLAAVAVSAQEPSLAPAPSPDAGSGFSLPVSGALIGTSLLMSLFALLRH</sequence>
<dbReference type="EMBL" id="JACEIK010007767">
    <property type="protein sequence ID" value="MCE3050636.1"/>
    <property type="molecule type" value="Genomic_DNA"/>
</dbReference>
<keyword evidence="1" id="KW-1133">Transmembrane helix</keyword>
<proteinExistence type="predicted"/>
<feature type="transmembrane region" description="Helical" evidence="1">
    <location>
        <begin position="182"/>
        <end position="201"/>
    </location>
</feature>
<name>A0ABS8WL14_DATST</name>
<gene>
    <name evidence="2" type="ORF">HAX54_047719</name>
</gene>
<reference evidence="2 3" key="1">
    <citation type="journal article" date="2021" name="BMC Genomics">
        <title>Datura genome reveals duplications of psychoactive alkaloid biosynthetic genes and high mutation rate following tissue culture.</title>
        <authorList>
            <person name="Rajewski A."/>
            <person name="Carter-House D."/>
            <person name="Stajich J."/>
            <person name="Litt A."/>
        </authorList>
    </citation>
    <scope>NUCLEOTIDE SEQUENCE [LARGE SCALE GENOMIC DNA]</scope>
    <source>
        <strain evidence="2">AR-01</strain>
    </source>
</reference>
<evidence type="ECO:0000256" key="1">
    <source>
        <dbReference type="SAM" id="Phobius"/>
    </source>
</evidence>
<protein>
    <submittedName>
        <fullName evidence="2">Uncharacterized protein</fullName>
    </submittedName>
</protein>